<dbReference type="InterPro" id="IPR004947">
    <property type="entry name" value="DNase_II"/>
</dbReference>
<keyword evidence="9" id="KW-0255">Endonuclease</keyword>
<evidence type="ECO:0000256" key="1">
    <source>
        <dbReference type="ARBA" id="ARBA00000447"/>
    </source>
</evidence>
<comment type="catalytic activity">
    <reaction evidence="1">
        <text>Endonucleolytic cleavage to nucleoside 3'-phosphates and 3'-phosphooligonucleotide end-products.</text>
        <dbReference type="EC" id="3.1.22.1"/>
    </reaction>
</comment>
<keyword evidence="21" id="KW-1185">Reference proteome</keyword>
<keyword evidence="5" id="KW-0217">Developmental protein</keyword>
<evidence type="ECO:0000256" key="11">
    <source>
        <dbReference type="ARBA" id="ARBA00023157"/>
    </source>
</evidence>
<dbReference type="OMA" id="KFWEFAR"/>
<reference evidence="20 21" key="1">
    <citation type="submission" date="2018-05" db="EMBL/GenBank/DDBJ databases">
        <authorList>
            <person name="Datahose"/>
        </authorList>
    </citation>
    <scope>NUCLEOTIDE SEQUENCE</scope>
</reference>
<keyword evidence="6" id="KW-0053">Apoptosis</keyword>
<feature type="chain" id="PRO_5018040904" description="Deoxyribonuclease-2-alpha" evidence="19">
    <location>
        <begin position="17"/>
        <end position="343"/>
    </location>
</feature>
<evidence type="ECO:0000256" key="9">
    <source>
        <dbReference type="ARBA" id="ARBA00022759"/>
    </source>
</evidence>
<dbReference type="AlphaFoldDB" id="A0A3P8NJ62"/>
<evidence type="ECO:0000256" key="6">
    <source>
        <dbReference type="ARBA" id="ARBA00022703"/>
    </source>
</evidence>
<reference evidence="21" key="2">
    <citation type="submission" date="2023-03" db="EMBL/GenBank/DDBJ databases">
        <authorList>
            <consortium name="Wellcome Sanger Institute Data Sharing"/>
        </authorList>
    </citation>
    <scope>NUCLEOTIDE SEQUENCE [LARGE SCALE GENOMIC DNA]</scope>
</reference>
<dbReference type="GeneTree" id="ENSGT00390000002634"/>
<name>A0A3P8NJ62_ASTCA</name>
<keyword evidence="13" id="KW-0458">Lysosome</keyword>
<evidence type="ECO:0000256" key="4">
    <source>
        <dbReference type="ARBA" id="ARBA00012036"/>
    </source>
</evidence>
<keyword evidence="11" id="KW-1015">Disulfide bond</keyword>
<comment type="function">
    <text evidence="18">Hydrolyzes DNA under acidic conditions with a preference for double-stranded DNA. Plays a major role in the clearance of nucleic acids generated through apoptosis, hence preventing autoinflammation. Necessary for proper fetal development and for definitive erythropoiesis in fetal liver and bone marrow, where it degrades nuclear DNA expelled from erythroid precursor cells.</text>
</comment>
<protein>
    <recommendedName>
        <fullName evidence="14">Deoxyribonuclease-2-alpha</fullName>
        <ecNumber evidence="4">3.1.22.1</ecNumber>
    </recommendedName>
    <alternativeName>
        <fullName evidence="15">Acid DNase</fullName>
    </alternativeName>
    <alternativeName>
        <fullName evidence="17">Deoxyribonuclease II alpha</fullName>
    </alternativeName>
    <alternativeName>
        <fullName evidence="16">Lysosomal DNase II</fullName>
    </alternativeName>
</protein>
<accession>A0A3P8NJ62</accession>
<dbReference type="Ensembl" id="ENSACLT00000004885.1">
    <property type="protein sequence ID" value="ENSACLP00000004789.1"/>
    <property type="gene ID" value="ENSACLG00000003181.1"/>
</dbReference>
<evidence type="ECO:0000256" key="12">
    <source>
        <dbReference type="ARBA" id="ARBA00023180"/>
    </source>
</evidence>
<feature type="signal peptide" evidence="19">
    <location>
        <begin position="1"/>
        <end position="16"/>
    </location>
</feature>
<dbReference type="STRING" id="8154.ENSACLP00000004789"/>
<dbReference type="PANTHER" id="PTHR10858">
    <property type="entry name" value="DEOXYRIBONUCLEASE II"/>
    <property type="match status" value="1"/>
</dbReference>
<dbReference type="Bgee" id="ENSACLG00000003181">
    <property type="expression patterns" value="Expressed in liver"/>
</dbReference>
<keyword evidence="12" id="KW-0325">Glycoprotein</keyword>
<evidence type="ECO:0000256" key="18">
    <source>
        <dbReference type="ARBA" id="ARBA00045381"/>
    </source>
</evidence>
<evidence type="ECO:0000256" key="2">
    <source>
        <dbReference type="ARBA" id="ARBA00004371"/>
    </source>
</evidence>
<sequence length="343" mass="39697">MFCLFLIRFIIYKAPGEIIPRSNPRRYNNKMNYLYIDSANSKSYMHNRPDYKNLKDPSGALAHTLRPILKKIRNMVRPLHCNCLLSTGVIMVERERAGVWLLHSTPQFPFRRDQNNFWPESGLQLAQTFICVTFNYNQFIQIGKHLQYIRAFPFEHDIPDDFHQELIDATKWVEVPPSSDYQTLTSRGGLRFYSIAKQQLNLGDDIYAAYSCRQLHVYVQTWGCQKDRADSDCSGPNHVYNIKTIKKVLGPASTWSPTKDHSKWCVTNSESNSELTCTADVNRAQTQYQRRGGALCIENRDVRDKFWEFAREFDECSTTPTTMDTSDCEPDSKIIHLDPSVIG</sequence>
<evidence type="ECO:0000256" key="13">
    <source>
        <dbReference type="ARBA" id="ARBA00023228"/>
    </source>
</evidence>
<evidence type="ECO:0000256" key="3">
    <source>
        <dbReference type="ARBA" id="ARBA00007527"/>
    </source>
</evidence>
<dbReference type="EC" id="3.1.22.1" evidence="4"/>
<evidence type="ECO:0000313" key="20">
    <source>
        <dbReference type="Ensembl" id="ENSACLP00000004789.1"/>
    </source>
</evidence>
<evidence type="ECO:0000256" key="8">
    <source>
        <dbReference type="ARBA" id="ARBA00022729"/>
    </source>
</evidence>
<evidence type="ECO:0000256" key="14">
    <source>
        <dbReference type="ARBA" id="ARBA00039868"/>
    </source>
</evidence>
<organism evidence="20 21">
    <name type="scientific">Astatotilapia calliptera</name>
    <name type="common">Eastern happy</name>
    <name type="synonym">Chromis callipterus</name>
    <dbReference type="NCBI Taxonomy" id="8154"/>
    <lineage>
        <taxon>Eukaryota</taxon>
        <taxon>Metazoa</taxon>
        <taxon>Chordata</taxon>
        <taxon>Craniata</taxon>
        <taxon>Vertebrata</taxon>
        <taxon>Euteleostomi</taxon>
        <taxon>Actinopterygii</taxon>
        <taxon>Neopterygii</taxon>
        <taxon>Teleostei</taxon>
        <taxon>Neoteleostei</taxon>
        <taxon>Acanthomorphata</taxon>
        <taxon>Ovalentaria</taxon>
        <taxon>Cichlomorphae</taxon>
        <taxon>Cichliformes</taxon>
        <taxon>Cichlidae</taxon>
        <taxon>African cichlids</taxon>
        <taxon>Pseudocrenilabrinae</taxon>
        <taxon>Haplochromini</taxon>
        <taxon>Astatotilapia</taxon>
    </lineage>
</organism>
<dbReference type="GO" id="GO:0004531">
    <property type="term" value="F:deoxyribonuclease II activity"/>
    <property type="evidence" value="ECO:0007669"/>
    <property type="project" value="UniProtKB-EC"/>
</dbReference>
<comment type="subcellular location">
    <subcellularLocation>
        <location evidence="2">Lysosome</location>
    </subcellularLocation>
</comment>
<reference evidence="20" key="3">
    <citation type="submission" date="2025-08" db="UniProtKB">
        <authorList>
            <consortium name="Ensembl"/>
        </authorList>
    </citation>
    <scope>IDENTIFICATION</scope>
</reference>
<keyword evidence="7" id="KW-0540">Nuclease</keyword>
<dbReference type="Proteomes" id="UP000265100">
    <property type="component" value="Chromosome 9"/>
</dbReference>
<evidence type="ECO:0000256" key="17">
    <source>
        <dbReference type="ARBA" id="ARBA00043033"/>
    </source>
</evidence>
<evidence type="ECO:0000256" key="15">
    <source>
        <dbReference type="ARBA" id="ARBA00041393"/>
    </source>
</evidence>
<evidence type="ECO:0000256" key="16">
    <source>
        <dbReference type="ARBA" id="ARBA00041918"/>
    </source>
</evidence>
<evidence type="ECO:0000256" key="7">
    <source>
        <dbReference type="ARBA" id="ARBA00022722"/>
    </source>
</evidence>
<dbReference type="Pfam" id="PF03265">
    <property type="entry name" value="DNase_II"/>
    <property type="match status" value="1"/>
</dbReference>
<evidence type="ECO:0000313" key="21">
    <source>
        <dbReference type="Proteomes" id="UP000265100"/>
    </source>
</evidence>
<evidence type="ECO:0000256" key="5">
    <source>
        <dbReference type="ARBA" id="ARBA00022473"/>
    </source>
</evidence>
<evidence type="ECO:0000256" key="10">
    <source>
        <dbReference type="ARBA" id="ARBA00022801"/>
    </source>
</evidence>
<dbReference type="GO" id="GO:0006309">
    <property type="term" value="P:apoptotic DNA fragmentation"/>
    <property type="evidence" value="ECO:0007669"/>
    <property type="project" value="TreeGrafter"/>
</dbReference>
<comment type="similarity">
    <text evidence="3">Belongs to the DNase II family.</text>
</comment>
<dbReference type="PANTHER" id="PTHR10858:SF9">
    <property type="entry name" value="DEOXYRIBONUCLEASE-2-ALPHA"/>
    <property type="match status" value="1"/>
</dbReference>
<evidence type="ECO:0000256" key="19">
    <source>
        <dbReference type="SAM" id="SignalP"/>
    </source>
</evidence>
<keyword evidence="10" id="KW-0378">Hydrolase</keyword>
<proteinExistence type="inferred from homology"/>
<keyword evidence="8 19" id="KW-0732">Signal</keyword>
<reference evidence="20" key="4">
    <citation type="submission" date="2025-09" db="UniProtKB">
        <authorList>
            <consortium name="Ensembl"/>
        </authorList>
    </citation>
    <scope>IDENTIFICATION</scope>
</reference>
<dbReference type="GO" id="GO:0005764">
    <property type="term" value="C:lysosome"/>
    <property type="evidence" value="ECO:0007669"/>
    <property type="project" value="UniProtKB-SubCell"/>
</dbReference>